<dbReference type="InterPro" id="IPR012338">
    <property type="entry name" value="Beta-lactam/transpept-like"/>
</dbReference>
<proteinExistence type="predicted"/>
<keyword evidence="4" id="KW-1185">Reference proteome</keyword>
<dbReference type="RefSeq" id="WP_092101088.1">
    <property type="nucleotide sequence ID" value="NZ_CP047198.1"/>
</dbReference>
<reference evidence="3 4" key="1">
    <citation type="submission" date="2021-06" db="EMBL/GenBank/DDBJ databases">
        <title>FDA dAtabase for Regulatory Grade micrObial Sequences (FDA-ARGOS): Supporting development and validation of Infectious Disease Dx tests.</title>
        <authorList>
            <person name="Sproer C."/>
            <person name="Gronow S."/>
            <person name="Severitt S."/>
            <person name="Schroder I."/>
            <person name="Tallon L."/>
            <person name="Sadzewicz L."/>
            <person name="Zhao X."/>
            <person name="Boylan J."/>
            <person name="Ott S."/>
            <person name="Bowen H."/>
            <person name="Vavikolanu K."/>
            <person name="Mehta A."/>
            <person name="Aluvathingal J."/>
            <person name="Nadendla S."/>
            <person name="Lowell S."/>
            <person name="Myers T."/>
            <person name="Yan Y."/>
        </authorList>
    </citation>
    <scope>NUCLEOTIDE SEQUENCE [LARGE SCALE GENOMIC DNA]</scope>
    <source>
        <strain evidence="3 4">FDAARGOS 1425</strain>
    </source>
</reference>
<evidence type="ECO:0000313" key="3">
    <source>
        <dbReference type="EMBL" id="QXB19403.1"/>
    </source>
</evidence>
<accession>A0ABX8L046</accession>
<evidence type="ECO:0000313" key="4">
    <source>
        <dbReference type="Proteomes" id="UP000683520"/>
    </source>
</evidence>
<dbReference type="InterPro" id="IPR050515">
    <property type="entry name" value="Beta-lactam/transpept"/>
</dbReference>
<dbReference type="Pfam" id="PF00905">
    <property type="entry name" value="Transpeptidase"/>
    <property type="match status" value="1"/>
</dbReference>
<protein>
    <submittedName>
        <fullName evidence="3">Penicillin-binding protein 2</fullName>
    </submittedName>
</protein>
<feature type="domain" description="Penicillin-binding protein transpeptidase" evidence="1">
    <location>
        <begin position="156"/>
        <end position="470"/>
    </location>
</feature>
<dbReference type="PANTHER" id="PTHR30627">
    <property type="entry name" value="PEPTIDOGLYCAN D,D-TRANSPEPTIDASE"/>
    <property type="match status" value="1"/>
</dbReference>
<dbReference type="Gene3D" id="3.90.1310.10">
    <property type="entry name" value="Penicillin-binding protein 2a (Domain 2)"/>
    <property type="match status" value="1"/>
</dbReference>
<dbReference type="Proteomes" id="UP000683520">
    <property type="component" value="Chromosome"/>
</dbReference>
<dbReference type="PANTHER" id="PTHR30627:SF24">
    <property type="entry name" value="PENICILLIN-BINDING PROTEIN 4B"/>
    <property type="match status" value="1"/>
</dbReference>
<evidence type="ECO:0000259" key="2">
    <source>
        <dbReference type="Pfam" id="PF21922"/>
    </source>
</evidence>
<name>A0ABX8L046_9CORY</name>
<dbReference type="EMBL" id="CP077302">
    <property type="protein sequence ID" value="QXB19403.1"/>
    <property type="molecule type" value="Genomic_DNA"/>
</dbReference>
<dbReference type="Pfam" id="PF21922">
    <property type="entry name" value="PBP_dimer_2"/>
    <property type="match status" value="1"/>
</dbReference>
<evidence type="ECO:0000259" key="1">
    <source>
        <dbReference type="Pfam" id="PF00905"/>
    </source>
</evidence>
<gene>
    <name evidence="3" type="ORF">I6L55_04890</name>
</gene>
<dbReference type="SUPFAM" id="SSF56601">
    <property type="entry name" value="beta-lactamase/transpeptidase-like"/>
    <property type="match status" value="1"/>
</dbReference>
<dbReference type="InterPro" id="IPR001460">
    <property type="entry name" value="PCN-bd_Tpept"/>
</dbReference>
<dbReference type="InterPro" id="IPR054120">
    <property type="entry name" value="PBPA_dimer"/>
</dbReference>
<organism evidence="3 4">
    <name type="scientific">Corynebacterium coyleae</name>
    <dbReference type="NCBI Taxonomy" id="53374"/>
    <lineage>
        <taxon>Bacteria</taxon>
        <taxon>Bacillati</taxon>
        <taxon>Actinomycetota</taxon>
        <taxon>Actinomycetes</taxon>
        <taxon>Mycobacteriales</taxon>
        <taxon>Corynebacteriaceae</taxon>
        <taxon>Corynebacterium</taxon>
    </lineage>
</organism>
<dbReference type="GeneID" id="92749518"/>
<sequence length="483" mass="50732">MNKSIRYGAVVSLLLITALLVNFTIIQTMREDEYAQDPRNSRTVMELKQINRGNIKAGDLTLAESFKNEQTGYFQRTYPNMPWSFAPVVGYVSDQYGTAQLEAGLNGELTGEGGSSSRFLRTGLEDSKKGDDVELTINPNLQALAFDQLAQPGYNGAVVALRPSTGEVLAMASTPSYDPNEIANPATAGDTWARVNNDPGRPLLNHATQEQLPPGSIFKIITTAAGLRNGYTPESPLTGDAQIILPGTDNLPLTNYGGQACAGGGQVPLRTAFGLSCNTAFVQMALNLGPDALRDAAARFGVGQQYDLGLPNAAGSLGDLPGAAELGQSAIGQRDVTMTALQAAVMTAAVANKGQRMNPFVVAQVRDANGKVLRETKPKSLGEAVTEEEAATITDLMYGSERWTYGYDGNGFASKTGTAEHAEGAAPHVWYVAFDPQKDVAVAVVVKNGGNLGEAATGGQVSGPIGRAVLRAAPAPAPVEGDK</sequence>
<feature type="domain" description="Penicillin binding protein A dimerisation" evidence="2">
    <location>
        <begin position="52"/>
        <end position="115"/>
    </location>
</feature>
<dbReference type="Gene3D" id="3.40.710.10">
    <property type="entry name" value="DD-peptidase/beta-lactamase superfamily"/>
    <property type="match status" value="1"/>
</dbReference>